<dbReference type="EnsemblMetazoa" id="AFAF018471-RA">
    <property type="protein sequence ID" value="AFAF018471-PA"/>
    <property type="gene ID" value="AFAF018471"/>
</dbReference>
<reference evidence="3" key="1">
    <citation type="submission" date="2014-01" db="EMBL/GenBank/DDBJ databases">
        <title>The Genome Sequence of Anopheles farauti FAR1 (V2).</title>
        <authorList>
            <consortium name="The Broad Institute Genomics Platform"/>
            <person name="Neafsey D.E."/>
            <person name="Besansky N."/>
            <person name="Howell P."/>
            <person name="Walton C."/>
            <person name="Young S.K."/>
            <person name="Zeng Q."/>
            <person name="Gargeya S."/>
            <person name="Fitzgerald M."/>
            <person name="Haas B."/>
            <person name="Abouelleil A."/>
            <person name="Allen A.W."/>
            <person name="Alvarado L."/>
            <person name="Arachchi H.M."/>
            <person name="Berlin A.M."/>
            <person name="Chapman S.B."/>
            <person name="Gainer-Dewar J."/>
            <person name="Goldberg J."/>
            <person name="Griggs A."/>
            <person name="Gujja S."/>
            <person name="Hansen M."/>
            <person name="Howarth C."/>
            <person name="Imamovic A."/>
            <person name="Ireland A."/>
            <person name="Larimer J."/>
            <person name="McCowan C."/>
            <person name="Murphy C."/>
            <person name="Pearson M."/>
            <person name="Poon T.W."/>
            <person name="Priest M."/>
            <person name="Roberts A."/>
            <person name="Saif S."/>
            <person name="Shea T."/>
            <person name="Sisk P."/>
            <person name="Sykes S."/>
            <person name="Wortman J."/>
            <person name="Nusbaum C."/>
            <person name="Birren B."/>
        </authorList>
    </citation>
    <scope>NUCLEOTIDE SEQUENCE [LARGE SCALE GENOMIC DNA]</scope>
    <source>
        <strain evidence="3">FAR1</strain>
    </source>
</reference>
<feature type="transmembrane region" description="Helical" evidence="1">
    <location>
        <begin position="6"/>
        <end position="24"/>
    </location>
</feature>
<reference evidence="2" key="2">
    <citation type="submission" date="2020-05" db="UniProtKB">
        <authorList>
            <consortium name="EnsemblMetazoa"/>
        </authorList>
    </citation>
    <scope>IDENTIFICATION</scope>
    <source>
        <strain evidence="2">FAR1</strain>
    </source>
</reference>
<keyword evidence="1" id="KW-0812">Transmembrane</keyword>
<dbReference type="Proteomes" id="UP000075886">
    <property type="component" value="Unassembled WGS sequence"/>
</dbReference>
<sequence length="333" mass="37772">MSTAYKHLYSCLTFLIFIFVINFYRNRVHLSREREASFRSTAKLKRSGTVNRPPETTIGDDFLFDFPSLYGDEEGDREQLDVWQWDRLKQYPGRCLDVEVFFVSVSGKTRRRSALNGPEGLHYRNTVLGERVRGKREPDQPTEHTASNSSVYVFLSVLLVLLLAAGVDIAKHLTGAKGSSPRGERRRLSLQNYQTLIREKQKQFRMMKQHYSQPSMSIQRSIDESNAASFGVYGARTTEEPTAMLSCGISGKNISPAPLLRRQSVPTLMRTHMVPPGVSTVPVVQNVPPFGRRTSVDSFWDTEYTARATIGASSNVNGSSPEVRRRVRMLHRH</sequence>
<keyword evidence="3" id="KW-1185">Reference proteome</keyword>
<keyword evidence="1" id="KW-0472">Membrane</keyword>
<accession>A0A182QWU7</accession>
<evidence type="ECO:0000256" key="1">
    <source>
        <dbReference type="SAM" id="Phobius"/>
    </source>
</evidence>
<evidence type="ECO:0000313" key="2">
    <source>
        <dbReference type="EnsemblMetazoa" id="AFAF018471-PA"/>
    </source>
</evidence>
<evidence type="ECO:0000313" key="3">
    <source>
        <dbReference type="Proteomes" id="UP000075886"/>
    </source>
</evidence>
<protein>
    <recommendedName>
        <fullName evidence="4">Transmembrane protein</fullName>
    </recommendedName>
</protein>
<keyword evidence="1" id="KW-1133">Transmembrane helix</keyword>
<dbReference type="VEuPathDB" id="VectorBase:AFAF018471"/>
<organism evidence="2 3">
    <name type="scientific">Anopheles farauti</name>
    <dbReference type="NCBI Taxonomy" id="69004"/>
    <lineage>
        <taxon>Eukaryota</taxon>
        <taxon>Metazoa</taxon>
        <taxon>Ecdysozoa</taxon>
        <taxon>Arthropoda</taxon>
        <taxon>Hexapoda</taxon>
        <taxon>Insecta</taxon>
        <taxon>Pterygota</taxon>
        <taxon>Neoptera</taxon>
        <taxon>Endopterygota</taxon>
        <taxon>Diptera</taxon>
        <taxon>Nematocera</taxon>
        <taxon>Culicoidea</taxon>
        <taxon>Culicidae</taxon>
        <taxon>Anophelinae</taxon>
        <taxon>Anopheles</taxon>
    </lineage>
</organism>
<name>A0A182QWU7_9DIPT</name>
<dbReference type="AlphaFoldDB" id="A0A182QWU7"/>
<evidence type="ECO:0008006" key="4">
    <source>
        <dbReference type="Google" id="ProtNLM"/>
    </source>
</evidence>
<dbReference type="EMBL" id="AXCN02001829">
    <property type="status" value="NOT_ANNOTATED_CDS"/>
    <property type="molecule type" value="Genomic_DNA"/>
</dbReference>
<proteinExistence type="predicted"/>